<evidence type="ECO:0000256" key="1">
    <source>
        <dbReference type="SAM" id="Phobius"/>
    </source>
</evidence>
<dbReference type="KEGG" id="pavl:BKM03_03800"/>
<protein>
    <recommendedName>
        <fullName evidence="4">YniB-like protein</fullName>
    </recommendedName>
</protein>
<gene>
    <name evidence="2" type="ORF">BKM03_03800</name>
</gene>
<dbReference type="Pfam" id="PF14002">
    <property type="entry name" value="YniB"/>
    <property type="match status" value="1"/>
</dbReference>
<evidence type="ECO:0000313" key="2">
    <source>
        <dbReference type="EMBL" id="AVB18496.1"/>
    </source>
</evidence>
<feature type="transmembrane region" description="Helical" evidence="1">
    <location>
        <begin position="20"/>
        <end position="37"/>
    </location>
</feature>
<proteinExistence type="predicted"/>
<keyword evidence="1" id="KW-0472">Membrane</keyword>
<dbReference type="AlphaFoldDB" id="A0AAD0DUW3"/>
<accession>A0AAD0DUW3</accession>
<reference evidence="2 3" key="1">
    <citation type="submission" date="2018-02" db="EMBL/GenBank/DDBJ databases">
        <title>Comparative genomics of Pseudomonas syringae.</title>
        <authorList>
            <person name="Hulin M.T."/>
        </authorList>
    </citation>
    <scope>NUCLEOTIDE SEQUENCE [LARGE SCALE GENOMIC DNA]</scope>
    <source>
        <strain evidence="2 3">R2leaf</strain>
    </source>
</reference>
<evidence type="ECO:0000313" key="3">
    <source>
        <dbReference type="Proteomes" id="UP000236903"/>
    </source>
</evidence>
<organism evidence="2 3">
    <name type="scientific">Pseudomonas avellanae</name>
    <dbReference type="NCBI Taxonomy" id="46257"/>
    <lineage>
        <taxon>Bacteria</taxon>
        <taxon>Pseudomonadati</taxon>
        <taxon>Pseudomonadota</taxon>
        <taxon>Gammaproteobacteria</taxon>
        <taxon>Pseudomonadales</taxon>
        <taxon>Pseudomonadaceae</taxon>
        <taxon>Pseudomonas</taxon>
    </lineage>
</organism>
<dbReference type="InterPro" id="IPR025229">
    <property type="entry name" value="YniB-like"/>
</dbReference>
<name>A0AAD0DUW3_9PSED</name>
<feature type="transmembrane region" description="Helical" evidence="1">
    <location>
        <begin position="173"/>
        <end position="192"/>
    </location>
</feature>
<keyword evidence="1" id="KW-0812">Transmembrane</keyword>
<keyword evidence="1" id="KW-1133">Transmembrane helix</keyword>
<dbReference type="Proteomes" id="UP000236903">
    <property type="component" value="Chromosome"/>
</dbReference>
<dbReference type="EMBL" id="CP026562">
    <property type="protein sequence ID" value="AVB18496.1"/>
    <property type="molecule type" value="Genomic_DNA"/>
</dbReference>
<evidence type="ECO:0008006" key="4">
    <source>
        <dbReference type="Google" id="ProtNLM"/>
    </source>
</evidence>
<feature type="transmembrane region" description="Helical" evidence="1">
    <location>
        <begin position="49"/>
        <end position="72"/>
    </location>
</feature>
<feature type="transmembrane region" description="Helical" evidence="1">
    <location>
        <begin position="92"/>
        <end position="114"/>
    </location>
</feature>
<dbReference type="RefSeq" id="WP_005739329.1">
    <property type="nucleotide sequence ID" value="NZ_CP026562.1"/>
</dbReference>
<sequence length="196" mass="21798">MNIKQAVMLSRTQRCVGGGLLFTGALFYFISLLMAIYRTAQSMNDSALLWRFGAIIQNFIAAIFELTAPYIGFVWRNVPTINQADPFTYGNLLFLGLVGVMIVGKQLVLAGRRLRARIQRQIDRVEEMQWHNSMMASRTPAGTSISANLIGQINILQQTMPPNPDGGWWTRPWGLIGLSIVSGYFVAVLAKLTGML</sequence>